<dbReference type="EMBL" id="CP061172">
    <property type="protein sequence ID" value="QNR70161.1"/>
    <property type="molecule type" value="Genomic_DNA"/>
</dbReference>
<evidence type="ECO:0000313" key="2">
    <source>
        <dbReference type="Proteomes" id="UP000516384"/>
    </source>
</evidence>
<dbReference type="RefSeq" id="WP_190299552.1">
    <property type="nucleotide sequence ID" value="NZ_CP061172.1"/>
</dbReference>
<organism evidence="1 2">
    <name type="scientific">Paenibacillus peoriae</name>
    <dbReference type="NCBI Taxonomy" id="59893"/>
    <lineage>
        <taxon>Bacteria</taxon>
        <taxon>Bacillati</taxon>
        <taxon>Bacillota</taxon>
        <taxon>Bacilli</taxon>
        <taxon>Bacillales</taxon>
        <taxon>Paenibacillaceae</taxon>
        <taxon>Paenibacillus</taxon>
    </lineage>
</organism>
<dbReference type="AlphaFoldDB" id="A0A7H0YGF3"/>
<proteinExistence type="predicted"/>
<dbReference type="Proteomes" id="UP000516384">
    <property type="component" value="Chromosome"/>
</dbReference>
<protein>
    <submittedName>
        <fullName evidence="1">Uncharacterized protein</fullName>
    </submittedName>
</protein>
<name>A0A7H0YGF3_9BACL</name>
<evidence type="ECO:0000313" key="1">
    <source>
        <dbReference type="EMBL" id="QNR70161.1"/>
    </source>
</evidence>
<sequence length="187" mass="21471">MNEDYLVDISEGLGHTSGTLYLMNISKRSIDEMSFEVVERCLSFLLEQGANSFGKIITMFDGYNDIKDEVYEINEVRKWVKGLFDLYPHFLYFINYSLDSHITLLSCVGDIQISYVGDETLSPNEYVRLGIDPLIDVKPKQWIITLPNSLYISMEKALIDYGQQINDFIGAAEAIKMIKIITNRKMI</sequence>
<reference evidence="1 2" key="1">
    <citation type="submission" date="2020-09" db="EMBL/GenBank/DDBJ databases">
        <title>Characterization of Paenibacillus peoriae strain ZF390 with broad-spectrum antimicrobial activity as a potential biocontrol agent.</title>
        <authorList>
            <person name="Li L."/>
            <person name="Zhao Y."/>
            <person name="Li B."/>
            <person name="Xie X."/>
        </authorList>
    </citation>
    <scope>NUCLEOTIDE SEQUENCE [LARGE SCALE GENOMIC DNA]</scope>
    <source>
        <strain evidence="1 2">ZF390</strain>
    </source>
</reference>
<gene>
    <name evidence="1" type="ORF">IAQ67_14300</name>
</gene>
<accession>A0A7H0YGF3</accession>